<dbReference type="OrthoDB" id="10460355at2759"/>
<dbReference type="RefSeq" id="XP_025486008.1">
    <property type="nucleotide sequence ID" value="XM_025629969.1"/>
</dbReference>
<dbReference type="GeneID" id="37132710"/>
<gene>
    <name evidence="1" type="ORF">BO82DRAFT_13089</name>
</gene>
<keyword evidence="2" id="KW-1185">Reference proteome</keyword>
<reference evidence="1 2" key="1">
    <citation type="submission" date="2016-12" db="EMBL/GenBank/DDBJ databases">
        <title>The genomes of Aspergillus section Nigri reveals drivers in fungal speciation.</title>
        <authorList>
            <consortium name="DOE Joint Genome Institute"/>
            <person name="Vesth T.C."/>
            <person name="Nybo J."/>
            <person name="Theobald S."/>
            <person name="Brandl J."/>
            <person name="Frisvad J.C."/>
            <person name="Nielsen K.F."/>
            <person name="Lyhne E.K."/>
            <person name="Kogle M.E."/>
            <person name="Kuo A."/>
            <person name="Riley R."/>
            <person name="Clum A."/>
            <person name="Nolan M."/>
            <person name="Lipzen A."/>
            <person name="Salamov A."/>
            <person name="Henrissat B."/>
            <person name="Wiebenga A."/>
            <person name="De Vries R.P."/>
            <person name="Grigoriev I.V."/>
            <person name="Mortensen U.H."/>
            <person name="Andersen M.R."/>
            <person name="Baker S.E."/>
        </authorList>
    </citation>
    <scope>NUCLEOTIDE SEQUENCE [LARGE SCALE GENOMIC DNA]</scope>
    <source>
        <strain evidence="1 2">CBS 121591</strain>
    </source>
</reference>
<name>A0A319CK61_9EURO</name>
<evidence type="ECO:0000313" key="1">
    <source>
        <dbReference type="EMBL" id="PYH75808.1"/>
    </source>
</evidence>
<organism evidence="1 2">
    <name type="scientific">Aspergillus uvarum CBS 121591</name>
    <dbReference type="NCBI Taxonomy" id="1448315"/>
    <lineage>
        <taxon>Eukaryota</taxon>
        <taxon>Fungi</taxon>
        <taxon>Dikarya</taxon>
        <taxon>Ascomycota</taxon>
        <taxon>Pezizomycotina</taxon>
        <taxon>Eurotiomycetes</taxon>
        <taxon>Eurotiomycetidae</taxon>
        <taxon>Eurotiales</taxon>
        <taxon>Aspergillaceae</taxon>
        <taxon>Aspergillus</taxon>
        <taxon>Aspergillus subgen. Circumdati</taxon>
    </lineage>
</organism>
<accession>A0A319CK61</accession>
<dbReference type="VEuPathDB" id="FungiDB:BO82DRAFT_13089"/>
<proteinExistence type="predicted"/>
<dbReference type="Proteomes" id="UP000248340">
    <property type="component" value="Unassembled WGS sequence"/>
</dbReference>
<sequence>MGLFTLDPRPESVGVNLPRWMIRCVPQPRHFWLLPIPCQCLTREIGRRAQPNIRHRVVVVGHGQCRILDDGWCNGQQNRDIGEKKWSANSLGLAKANKHGAECLTFLDYGVVAIGAIPSAPVIGAASSGAVGRIPSASHTSWKSGRHELPGYLDSKRA</sequence>
<protein>
    <submittedName>
        <fullName evidence="1">Uncharacterized protein</fullName>
    </submittedName>
</protein>
<dbReference type="EMBL" id="KZ821777">
    <property type="protein sequence ID" value="PYH75808.1"/>
    <property type="molecule type" value="Genomic_DNA"/>
</dbReference>
<dbReference type="AlphaFoldDB" id="A0A319CK61"/>
<evidence type="ECO:0000313" key="2">
    <source>
        <dbReference type="Proteomes" id="UP000248340"/>
    </source>
</evidence>